<feature type="transmembrane region" description="Helical" evidence="1">
    <location>
        <begin position="20"/>
        <end position="42"/>
    </location>
</feature>
<accession>A0A0G1XTX6</accession>
<dbReference type="STRING" id="1618342.UY40_C0004G0036"/>
<evidence type="ECO:0000256" key="1">
    <source>
        <dbReference type="SAM" id="Phobius"/>
    </source>
</evidence>
<dbReference type="EMBL" id="LCPW01000004">
    <property type="protein sequence ID" value="KKW06052.1"/>
    <property type="molecule type" value="Genomic_DNA"/>
</dbReference>
<dbReference type="Proteomes" id="UP000034119">
    <property type="component" value="Unassembled WGS sequence"/>
</dbReference>
<gene>
    <name evidence="2" type="ORF">UY40_C0004G0036</name>
</gene>
<name>A0A0G1XTX6_9BACT</name>
<organism evidence="2 3">
    <name type="scientific">candidate division CPR1 bacterium GW2011_GWC1_49_13</name>
    <dbReference type="NCBI Taxonomy" id="1618342"/>
    <lineage>
        <taxon>Bacteria</taxon>
        <taxon>candidate division CPR1</taxon>
    </lineage>
</organism>
<reference evidence="2 3" key="1">
    <citation type="journal article" date="2015" name="Nature">
        <title>rRNA introns, odd ribosomes, and small enigmatic genomes across a large radiation of phyla.</title>
        <authorList>
            <person name="Brown C.T."/>
            <person name="Hug L.A."/>
            <person name="Thomas B.C."/>
            <person name="Sharon I."/>
            <person name="Castelle C.J."/>
            <person name="Singh A."/>
            <person name="Wilkins M.J."/>
            <person name="Williams K.H."/>
            <person name="Banfield J.F."/>
        </authorList>
    </citation>
    <scope>NUCLEOTIDE SEQUENCE [LARGE SCALE GENOMIC DNA]</scope>
</reference>
<sequence length="186" mass="20771">MLGYYYYASKIRPYLTEPQRASYTLLGFTALVLFLFGFFIYFMTQSTLTARKELKDGRSYEAALAEKITALGQAKQNIAAVLPKLNRLEVNVPTTASQPQLVEELYGDAAFAGVTLTHISFPADRENSSASLRFNLNALGNYAGAQRFLARLEEGRLLTFERIQVTGRGSENLWDINVAGRALNLR</sequence>
<dbReference type="AlphaFoldDB" id="A0A0G1XTX6"/>
<keyword evidence="1" id="KW-1133">Transmembrane helix</keyword>
<evidence type="ECO:0000313" key="2">
    <source>
        <dbReference type="EMBL" id="KKW06052.1"/>
    </source>
</evidence>
<keyword evidence="1" id="KW-0472">Membrane</keyword>
<proteinExistence type="predicted"/>
<comment type="caution">
    <text evidence="2">The sequence shown here is derived from an EMBL/GenBank/DDBJ whole genome shotgun (WGS) entry which is preliminary data.</text>
</comment>
<evidence type="ECO:0000313" key="3">
    <source>
        <dbReference type="Proteomes" id="UP000034119"/>
    </source>
</evidence>
<protein>
    <submittedName>
        <fullName evidence="2">Uncharacterized protein</fullName>
    </submittedName>
</protein>
<keyword evidence="1" id="KW-0812">Transmembrane</keyword>